<dbReference type="AlphaFoldDB" id="A0A975B1P3"/>
<dbReference type="InterPro" id="IPR000160">
    <property type="entry name" value="GGDEF_dom"/>
</dbReference>
<keyword evidence="4" id="KW-0443">Lipid metabolism</keyword>
<dbReference type="InterPro" id="IPR002123">
    <property type="entry name" value="Plipid/glycerol_acylTrfase"/>
</dbReference>
<dbReference type="InterPro" id="IPR016181">
    <property type="entry name" value="Acyl_CoA_acyltransferase"/>
</dbReference>
<accession>A0A975B1P3</accession>
<dbReference type="SUPFAM" id="SSF55729">
    <property type="entry name" value="Acyl-CoA N-acyltransferases (Nat)"/>
    <property type="match status" value="1"/>
</dbReference>
<evidence type="ECO:0000256" key="2">
    <source>
        <dbReference type="ARBA" id="ARBA00022516"/>
    </source>
</evidence>
<dbReference type="GO" id="GO:0006629">
    <property type="term" value="P:lipid metabolic process"/>
    <property type="evidence" value="ECO:0007669"/>
    <property type="project" value="UniProtKB-KW"/>
</dbReference>
<proteinExistence type="predicted"/>
<dbReference type="Gene3D" id="3.30.70.270">
    <property type="match status" value="1"/>
</dbReference>
<dbReference type="InterPro" id="IPR052351">
    <property type="entry name" value="Ornithine_N-alpha-AT"/>
</dbReference>
<dbReference type="SMART" id="SM00563">
    <property type="entry name" value="PlsC"/>
    <property type="match status" value="1"/>
</dbReference>
<dbReference type="EMBL" id="CP046072">
    <property type="protein sequence ID" value="QSZ42597.1"/>
    <property type="molecule type" value="Genomic_DNA"/>
</dbReference>
<keyword evidence="8" id="KW-1185">Reference proteome</keyword>
<reference evidence="7" key="1">
    <citation type="submission" date="2019-11" db="EMBL/GenBank/DDBJ databases">
        <authorList>
            <person name="Kojima H."/>
        </authorList>
    </citation>
    <scope>NUCLEOTIDE SEQUENCE</scope>
    <source>
        <strain evidence="7">H1576</strain>
    </source>
</reference>
<name>A0A975B1P3_9BACT</name>
<dbReference type="Pfam" id="PF00990">
    <property type="entry name" value="GGDEF"/>
    <property type="match status" value="1"/>
</dbReference>
<reference evidence="7" key="2">
    <citation type="submission" date="2021-04" db="EMBL/GenBank/DDBJ databases">
        <title>Isolation and characterization of a novel species of the genus Sulfurimonas.</title>
        <authorList>
            <person name="Fukui M."/>
        </authorList>
    </citation>
    <scope>NUCLEOTIDE SEQUENCE</scope>
    <source>
        <strain evidence="7">H1576</strain>
    </source>
</reference>
<dbReference type="InterPro" id="IPR029787">
    <property type="entry name" value="Nucleotide_cyclase"/>
</dbReference>
<dbReference type="GO" id="GO:0016746">
    <property type="term" value="F:acyltransferase activity"/>
    <property type="evidence" value="ECO:0007669"/>
    <property type="project" value="UniProtKB-KW"/>
</dbReference>
<dbReference type="PANTHER" id="PTHR37323:SF1">
    <property type="entry name" value="L-ORNITHINE N(ALPHA)-ACYLTRANSFERASE"/>
    <property type="match status" value="1"/>
</dbReference>
<evidence type="ECO:0000256" key="3">
    <source>
        <dbReference type="ARBA" id="ARBA00022679"/>
    </source>
</evidence>
<keyword evidence="3" id="KW-0808">Transferase</keyword>
<dbReference type="PANTHER" id="PTHR37323">
    <property type="entry name" value="GCN5-RELATED N-ACETYLTRANSFERASE"/>
    <property type="match status" value="1"/>
</dbReference>
<dbReference type="SUPFAM" id="SSF69593">
    <property type="entry name" value="Glycerol-3-phosphate (1)-acyltransferase"/>
    <property type="match status" value="1"/>
</dbReference>
<dbReference type="InterPro" id="IPR045746">
    <property type="entry name" value="ACT14924-like_Acyltransf_dom"/>
</dbReference>
<evidence type="ECO:0000256" key="1">
    <source>
        <dbReference type="ARBA" id="ARBA00005189"/>
    </source>
</evidence>
<evidence type="ECO:0000313" key="7">
    <source>
        <dbReference type="EMBL" id="QSZ42597.1"/>
    </source>
</evidence>
<dbReference type="SMART" id="SM00267">
    <property type="entry name" value="GGDEF"/>
    <property type="match status" value="1"/>
</dbReference>
<dbReference type="NCBIfam" id="TIGR00254">
    <property type="entry name" value="GGDEF"/>
    <property type="match status" value="1"/>
</dbReference>
<comment type="pathway">
    <text evidence="1">Lipid metabolism.</text>
</comment>
<feature type="domain" description="GGDEF" evidence="6">
    <location>
        <begin position="610"/>
        <end position="738"/>
    </location>
</feature>
<dbReference type="InterPro" id="IPR043128">
    <property type="entry name" value="Rev_trsase/Diguanyl_cyclase"/>
</dbReference>
<dbReference type="RefSeq" id="WP_207561407.1">
    <property type="nucleotide sequence ID" value="NZ_CP046072.1"/>
</dbReference>
<protein>
    <submittedName>
        <fullName evidence="7">Diguanylate cyclase</fullName>
    </submittedName>
</protein>
<evidence type="ECO:0000256" key="5">
    <source>
        <dbReference type="ARBA" id="ARBA00023315"/>
    </source>
</evidence>
<keyword evidence="2" id="KW-0444">Lipid biosynthesis</keyword>
<organism evidence="7 8">
    <name type="scientific">Sulfurimonas aquatica</name>
    <dbReference type="NCBI Taxonomy" id="2672570"/>
    <lineage>
        <taxon>Bacteria</taxon>
        <taxon>Pseudomonadati</taxon>
        <taxon>Campylobacterota</taxon>
        <taxon>Epsilonproteobacteria</taxon>
        <taxon>Campylobacterales</taxon>
        <taxon>Sulfurimonadaceae</taxon>
        <taxon>Sulfurimonas</taxon>
    </lineage>
</organism>
<dbReference type="SUPFAM" id="SSF55073">
    <property type="entry name" value="Nucleotide cyclase"/>
    <property type="match status" value="1"/>
</dbReference>
<sequence length="738" mass="83977">MSKIRETFYSKFPNLVKKLPKPITNFIIKLFQALFHEQTYINILSKNQHFHGVAFVEHVLDSLNISSTVKQNELQNIPKTGRLLVIANHPTGAQDSFSLVQLIANMREDKKVKILINDIMMGITQAAELIIPVNNLTGSITKASLKSINEALENEEAVIIFPAGLVNRLSVNGLRDTQWKSSFIKIAKRTSTPILPIKVTGRNSFLFYLVSMILPLKVSGLMLAHEFATAGKRKPLHFTIGKVIPVSSFSEKIISIEEYITIFYNHIYTLGTKKEQVLQTEVTIGEAKNRQLLKQEIKQAEFLGTTIDGKKIVLADSIHSPFLLRELGRVREISFRAIGGGTGTARDNDLYDTYYRHLILWDDEELEIVGAYRIGECKDIIDKKGKEGLYTYNLCNFNEHFQDYCENSVELGRSFVQPKYWGSRALDNLWQGVGAYLAHNPKINYTYGTVTINADTPQKAVAALVYFYSYHFSCSTNMMKAKTPYVMSKEDQVELDALFKDLSYKDGFVVLKKYLKDLGTSVPTLFKQYAELYEEGAVRFFDFNINTKWGGVIEGFIIADNSRMKPLKRKRYIESYQKLQISDSLTGLYNRAHFSDIINTTIKNQRKVDINFASLIVEIDNYDSIYENEESKTADKTVITVAKRLKKLLRDNDIIARWDDKKFVIILKNVTTDEAEIVSKKLCQSVKNIKITDTLNTTCSFGLTMYKANENINDTFTRSESALNQVRNNIDNKVASVA</sequence>
<dbReference type="CDD" id="cd01949">
    <property type="entry name" value="GGDEF"/>
    <property type="match status" value="1"/>
</dbReference>
<dbReference type="KEGG" id="saqt:GJV85_10910"/>
<dbReference type="Pfam" id="PF13444">
    <property type="entry name" value="Acetyltransf_5"/>
    <property type="match status" value="1"/>
</dbReference>
<evidence type="ECO:0000259" key="6">
    <source>
        <dbReference type="PROSITE" id="PS50887"/>
    </source>
</evidence>
<evidence type="ECO:0000313" key="8">
    <source>
        <dbReference type="Proteomes" id="UP000671852"/>
    </source>
</evidence>
<gene>
    <name evidence="7" type="ORF">GJV85_10910</name>
</gene>
<dbReference type="Proteomes" id="UP000671852">
    <property type="component" value="Chromosome"/>
</dbReference>
<keyword evidence="5" id="KW-0012">Acyltransferase</keyword>
<dbReference type="PROSITE" id="PS50887">
    <property type="entry name" value="GGDEF"/>
    <property type="match status" value="1"/>
</dbReference>
<dbReference type="Pfam" id="PF19576">
    <property type="entry name" value="Acyltransf_2"/>
    <property type="match status" value="1"/>
</dbReference>
<evidence type="ECO:0000256" key="4">
    <source>
        <dbReference type="ARBA" id="ARBA00023098"/>
    </source>
</evidence>